<keyword evidence="5 9" id="KW-0812">Transmembrane</keyword>
<feature type="transmembrane region" description="Helical" evidence="9">
    <location>
        <begin position="423"/>
        <end position="442"/>
    </location>
</feature>
<reference evidence="12" key="2">
    <citation type="submission" date="2025-08" db="UniProtKB">
        <authorList>
            <consortium name="RefSeq"/>
        </authorList>
    </citation>
    <scope>IDENTIFICATION</scope>
    <source>
        <tissue evidence="12">Leaf</tissue>
    </source>
</reference>
<dbReference type="Gene3D" id="1.20.1250.20">
    <property type="entry name" value="MFS general substrate transporter like domains"/>
    <property type="match status" value="1"/>
</dbReference>
<dbReference type="PANTHER" id="PTHR48021">
    <property type="match status" value="1"/>
</dbReference>
<dbReference type="PROSITE" id="PS50850">
    <property type="entry name" value="MFS"/>
    <property type="match status" value="1"/>
</dbReference>
<evidence type="ECO:0000256" key="3">
    <source>
        <dbReference type="ARBA" id="ARBA00022448"/>
    </source>
</evidence>
<feature type="transmembrane region" description="Helical" evidence="9">
    <location>
        <begin position="93"/>
        <end position="111"/>
    </location>
</feature>
<evidence type="ECO:0000256" key="7">
    <source>
        <dbReference type="ARBA" id="ARBA00023136"/>
    </source>
</evidence>
<feature type="transmembrane region" description="Helical" evidence="9">
    <location>
        <begin position="325"/>
        <end position="345"/>
    </location>
</feature>
<dbReference type="InterPro" id="IPR044775">
    <property type="entry name" value="MFS_ERD6/Tret1-like"/>
</dbReference>
<dbReference type="PANTHER" id="PTHR48021:SF25">
    <property type="entry name" value="SUGAR TRANSPORTER ERD6-LIKE 5"/>
    <property type="match status" value="1"/>
</dbReference>
<feature type="transmembrane region" description="Helical" evidence="9">
    <location>
        <begin position="352"/>
        <end position="374"/>
    </location>
</feature>
<reference evidence="11" key="1">
    <citation type="journal article" date="2021" name="Nat. Commun.">
        <title>Genomic analyses provide insights into spinach domestication and the genetic basis of agronomic traits.</title>
        <authorList>
            <person name="Cai X."/>
            <person name="Sun X."/>
            <person name="Xu C."/>
            <person name="Sun H."/>
            <person name="Wang X."/>
            <person name="Ge C."/>
            <person name="Zhang Z."/>
            <person name="Wang Q."/>
            <person name="Fei Z."/>
            <person name="Jiao C."/>
            <person name="Wang Q."/>
        </authorList>
    </citation>
    <scope>NUCLEOTIDE SEQUENCE [LARGE SCALE GENOMIC DNA]</scope>
    <source>
        <strain evidence="11">cv. Varoflay</strain>
    </source>
</reference>
<feature type="transmembrane region" description="Helical" evidence="9">
    <location>
        <begin position="386"/>
        <end position="411"/>
    </location>
</feature>
<evidence type="ECO:0000256" key="4">
    <source>
        <dbReference type="ARBA" id="ARBA00022597"/>
    </source>
</evidence>
<dbReference type="GO" id="GO:0016020">
    <property type="term" value="C:membrane"/>
    <property type="evidence" value="ECO:0000318"/>
    <property type="project" value="GO_Central"/>
</dbReference>
<organism evidence="11 12">
    <name type="scientific">Spinacia oleracea</name>
    <name type="common">Spinach</name>
    <dbReference type="NCBI Taxonomy" id="3562"/>
    <lineage>
        <taxon>Eukaryota</taxon>
        <taxon>Viridiplantae</taxon>
        <taxon>Streptophyta</taxon>
        <taxon>Embryophyta</taxon>
        <taxon>Tracheophyta</taxon>
        <taxon>Spermatophyta</taxon>
        <taxon>Magnoliopsida</taxon>
        <taxon>eudicotyledons</taxon>
        <taxon>Gunneridae</taxon>
        <taxon>Pentapetalae</taxon>
        <taxon>Caryophyllales</taxon>
        <taxon>Chenopodiaceae</taxon>
        <taxon>Chenopodioideae</taxon>
        <taxon>Anserineae</taxon>
        <taxon>Spinacia</taxon>
    </lineage>
</organism>
<evidence type="ECO:0000313" key="11">
    <source>
        <dbReference type="Proteomes" id="UP000813463"/>
    </source>
</evidence>
<evidence type="ECO:0000256" key="8">
    <source>
        <dbReference type="RuleBase" id="RU003346"/>
    </source>
</evidence>
<comment type="similarity">
    <text evidence="2 8">Belongs to the major facilitator superfamily. Sugar transporter (TC 2.A.1.1) family.</text>
</comment>
<keyword evidence="7 9" id="KW-0472">Membrane</keyword>
<dbReference type="PROSITE" id="PS00217">
    <property type="entry name" value="SUGAR_TRANSPORT_2"/>
    <property type="match status" value="1"/>
</dbReference>
<dbReference type="GO" id="GO:0051119">
    <property type="term" value="F:sugar transmembrane transporter activity"/>
    <property type="evidence" value="ECO:0007669"/>
    <property type="project" value="InterPro"/>
</dbReference>
<name>A0A9R0JE22_SPIOL</name>
<feature type="transmembrane region" description="Helical" evidence="9">
    <location>
        <begin position="287"/>
        <end position="313"/>
    </location>
</feature>
<feature type="transmembrane region" description="Helical" evidence="9">
    <location>
        <begin position="182"/>
        <end position="202"/>
    </location>
</feature>
<dbReference type="AlphaFoldDB" id="A0A9R0JE22"/>
<dbReference type="NCBIfam" id="TIGR00879">
    <property type="entry name" value="SP"/>
    <property type="match status" value="1"/>
</dbReference>
<sequence>MKEEIKVQLLLNTDNNDKLVDEAGHHGLFPPLPEANDTSLAVAAAAAAAVTPMLLFSVFIAVLGSFSFGFVVGYTSPVQAEIMKELDLSTAQFSLFGSLLTVGGALGSVVCGKLTDYIGRRRVLQLTSLVFIFGWFAISVSQGAWLLDLGRWMLGFTGGISGFAIPVYVAEFTPKNLRGGFVILHVLMITVGVSAAFLIGLVTSWRTLALIGIIPSLVQIVGIFFIPESPRWLMMMGKNKEFEAALQCFRGGFVDITQEAADIRNSAEALDQIEKVSILQLFQRKYAYAHIVGIGLSALGALVGLNGIIFYAGSIFESAGFSVKVGTVALASFQLPSVVLGVILMDKCGRRPLIMISAAGLFIGCSLTGLAFLFEDHHFLGGISPSIALIGILIYVAFYPIGVGGGTCIIISEIYPLNIKGSAGSIAAVVSSLSSWIVSYAFNFSMEWSSSGTFFVLAGVCVFTLIFVAKLVPETKGKTLEEVHKTMSDVWQ</sequence>
<keyword evidence="3 8" id="KW-0813">Transport</keyword>
<dbReference type="Proteomes" id="UP000813463">
    <property type="component" value="Chromosome 4"/>
</dbReference>
<dbReference type="InterPro" id="IPR005828">
    <property type="entry name" value="MFS_sugar_transport-like"/>
</dbReference>
<keyword evidence="11" id="KW-1185">Reference proteome</keyword>
<dbReference type="RefSeq" id="XP_021865233.2">
    <property type="nucleotide sequence ID" value="XM_022009541.2"/>
</dbReference>
<evidence type="ECO:0000313" key="12">
    <source>
        <dbReference type="RefSeq" id="XP_021865233.2"/>
    </source>
</evidence>
<proteinExistence type="inferred from homology"/>
<feature type="transmembrane region" description="Helical" evidence="9">
    <location>
        <begin position="454"/>
        <end position="472"/>
    </location>
</feature>
<feature type="transmembrane region" description="Helical" evidence="9">
    <location>
        <begin position="123"/>
        <end position="146"/>
    </location>
</feature>
<evidence type="ECO:0000256" key="9">
    <source>
        <dbReference type="SAM" id="Phobius"/>
    </source>
</evidence>
<dbReference type="Pfam" id="PF00083">
    <property type="entry name" value="Sugar_tr"/>
    <property type="match status" value="1"/>
</dbReference>
<evidence type="ECO:0000259" key="10">
    <source>
        <dbReference type="PROSITE" id="PS50850"/>
    </source>
</evidence>
<dbReference type="InterPro" id="IPR036259">
    <property type="entry name" value="MFS_trans_sf"/>
</dbReference>
<keyword evidence="4" id="KW-0762">Sugar transport</keyword>
<dbReference type="SUPFAM" id="SSF103473">
    <property type="entry name" value="MFS general substrate transporter"/>
    <property type="match status" value="1"/>
</dbReference>
<comment type="subcellular location">
    <subcellularLocation>
        <location evidence="1">Membrane</location>
        <topology evidence="1">Multi-pass membrane protein</topology>
    </subcellularLocation>
</comment>
<evidence type="ECO:0000256" key="2">
    <source>
        <dbReference type="ARBA" id="ARBA00010992"/>
    </source>
</evidence>
<evidence type="ECO:0000256" key="6">
    <source>
        <dbReference type="ARBA" id="ARBA00022989"/>
    </source>
</evidence>
<dbReference type="InterPro" id="IPR020846">
    <property type="entry name" value="MFS_dom"/>
</dbReference>
<evidence type="ECO:0000256" key="5">
    <source>
        <dbReference type="ARBA" id="ARBA00022692"/>
    </source>
</evidence>
<feature type="domain" description="Major facilitator superfamily (MFS) profile" evidence="10">
    <location>
        <begin position="57"/>
        <end position="476"/>
    </location>
</feature>
<keyword evidence="6 9" id="KW-1133">Transmembrane helix</keyword>
<dbReference type="GeneID" id="110803992"/>
<feature type="transmembrane region" description="Helical" evidence="9">
    <location>
        <begin position="208"/>
        <end position="226"/>
    </location>
</feature>
<dbReference type="InterPro" id="IPR003663">
    <property type="entry name" value="Sugar/inositol_transpt"/>
</dbReference>
<protein>
    <submittedName>
        <fullName evidence="12">Sugar transporter ERD6-like 5 isoform X1</fullName>
    </submittedName>
</protein>
<dbReference type="PRINTS" id="PR00171">
    <property type="entry name" value="SUGRTRNSPORT"/>
</dbReference>
<feature type="transmembrane region" description="Helical" evidence="9">
    <location>
        <begin position="40"/>
        <end position="73"/>
    </location>
</feature>
<accession>A0A9R0JE22</accession>
<dbReference type="InterPro" id="IPR005829">
    <property type="entry name" value="Sugar_transporter_CS"/>
</dbReference>
<dbReference type="GO" id="GO:0022857">
    <property type="term" value="F:transmembrane transporter activity"/>
    <property type="evidence" value="ECO:0000318"/>
    <property type="project" value="GO_Central"/>
</dbReference>
<gene>
    <name evidence="12" type="primary">LOC110803992</name>
</gene>
<dbReference type="KEGG" id="soe:110803992"/>
<dbReference type="CDD" id="cd17358">
    <property type="entry name" value="MFS_GLUT6_8_Class3_like"/>
    <property type="match status" value="1"/>
</dbReference>
<feature type="transmembrane region" description="Helical" evidence="9">
    <location>
        <begin position="152"/>
        <end position="170"/>
    </location>
</feature>
<dbReference type="InterPro" id="IPR050549">
    <property type="entry name" value="MFS_Trehalose_Transporter"/>
</dbReference>
<evidence type="ECO:0000256" key="1">
    <source>
        <dbReference type="ARBA" id="ARBA00004141"/>
    </source>
</evidence>
<dbReference type="GO" id="GO:0055085">
    <property type="term" value="P:transmembrane transport"/>
    <property type="evidence" value="ECO:0000318"/>
    <property type="project" value="GO_Central"/>
</dbReference>